<evidence type="ECO:0000313" key="12">
    <source>
        <dbReference type="Proteomes" id="UP000515163"/>
    </source>
</evidence>
<comment type="similarity">
    <text evidence="9">Belongs to the G-protein coupled receptor 1 family.</text>
</comment>
<dbReference type="InterPro" id="IPR000276">
    <property type="entry name" value="GPCR_Rhodpsn"/>
</dbReference>
<feature type="domain" description="G-protein coupled receptors family 1 profile" evidence="11">
    <location>
        <begin position="37"/>
        <end position="285"/>
    </location>
</feature>
<dbReference type="GeneID" id="116298111"/>
<dbReference type="PROSITE" id="PS50262">
    <property type="entry name" value="G_PROTEIN_RECEP_F1_2"/>
    <property type="match status" value="1"/>
</dbReference>
<dbReference type="CDD" id="cd00637">
    <property type="entry name" value="7tm_classA_rhodopsin-like"/>
    <property type="match status" value="1"/>
</dbReference>
<feature type="transmembrane region" description="Helical" evidence="10">
    <location>
        <begin position="21"/>
        <end position="46"/>
    </location>
</feature>
<evidence type="ECO:0000313" key="13">
    <source>
        <dbReference type="RefSeq" id="XP_031562340.1"/>
    </source>
</evidence>
<keyword evidence="6 10" id="KW-0472">Membrane</keyword>
<feature type="transmembrane region" description="Helical" evidence="10">
    <location>
        <begin position="58"/>
        <end position="84"/>
    </location>
</feature>
<proteinExistence type="inferred from homology"/>
<feature type="transmembrane region" description="Helical" evidence="10">
    <location>
        <begin position="134"/>
        <end position="155"/>
    </location>
</feature>
<feature type="transmembrane region" description="Helical" evidence="10">
    <location>
        <begin position="231"/>
        <end position="253"/>
    </location>
</feature>
<dbReference type="PRINTS" id="PR00237">
    <property type="entry name" value="GPCRRHODOPSN"/>
</dbReference>
<dbReference type="KEGG" id="aten:116298111"/>
<evidence type="ECO:0000256" key="1">
    <source>
        <dbReference type="ARBA" id="ARBA00004651"/>
    </source>
</evidence>
<feature type="transmembrane region" description="Helical" evidence="10">
    <location>
        <begin position="265"/>
        <end position="288"/>
    </location>
</feature>
<dbReference type="SUPFAM" id="SSF81321">
    <property type="entry name" value="Family A G protein-coupled receptor-like"/>
    <property type="match status" value="1"/>
</dbReference>
<dbReference type="PANTHER" id="PTHR24249">
    <property type="entry name" value="HISTAMINE RECEPTOR-RELATED G-PROTEIN COUPLED RECEPTOR"/>
    <property type="match status" value="1"/>
</dbReference>
<protein>
    <submittedName>
        <fullName evidence="13">Octopamine receptor beta-1R-like</fullName>
    </submittedName>
</protein>
<feature type="transmembrane region" description="Helical" evidence="10">
    <location>
        <begin position="167"/>
        <end position="189"/>
    </location>
</feature>
<dbReference type="GO" id="GO:0004930">
    <property type="term" value="F:G protein-coupled receptor activity"/>
    <property type="evidence" value="ECO:0007669"/>
    <property type="project" value="UniProtKB-KW"/>
</dbReference>
<organism evidence="12 13">
    <name type="scientific">Actinia tenebrosa</name>
    <name type="common">Australian red waratah sea anemone</name>
    <dbReference type="NCBI Taxonomy" id="6105"/>
    <lineage>
        <taxon>Eukaryota</taxon>
        <taxon>Metazoa</taxon>
        <taxon>Cnidaria</taxon>
        <taxon>Anthozoa</taxon>
        <taxon>Hexacorallia</taxon>
        <taxon>Actiniaria</taxon>
        <taxon>Actiniidae</taxon>
        <taxon>Actinia</taxon>
    </lineage>
</organism>
<dbReference type="Proteomes" id="UP000515163">
    <property type="component" value="Unplaced"/>
</dbReference>
<dbReference type="PROSITE" id="PS00237">
    <property type="entry name" value="G_PROTEIN_RECEP_F1_1"/>
    <property type="match status" value="1"/>
</dbReference>
<accession>A0A6P8IBU2</accession>
<dbReference type="InParanoid" id="A0A6P8IBU2"/>
<dbReference type="Pfam" id="PF00001">
    <property type="entry name" value="7tm_1"/>
    <property type="match status" value="1"/>
</dbReference>
<reference evidence="13" key="1">
    <citation type="submission" date="2025-08" db="UniProtKB">
        <authorList>
            <consortium name="RefSeq"/>
        </authorList>
    </citation>
    <scope>IDENTIFICATION</scope>
    <source>
        <tissue evidence="13">Tentacle</tissue>
    </source>
</reference>
<name>A0A6P8IBU2_ACTTE</name>
<keyword evidence="8 9" id="KW-0807">Transducer</keyword>
<evidence type="ECO:0000259" key="11">
    <source>
        <dbReference type="PROSITE" id="PS50262"/>
    </source>
</evidence>
<keyword evidence="4 10" id="KW-1133">Transmembrane helix</keyword>
<dbReference type="RefSeq" id="XP_031562340.1">
    <property type="nucleotide sequence ID" value="XM_031706480.1"/>
</dbReference>
<comment type="subcellular location">
    <subcellularLocation>
        <location evidence="1">Cell membrane</location>
        <topology evidence="1">Multi-pass membrane protein</topology>
    </subcellularLocation>
</comment>
<dbReference type="InterPro" id="IPR017452">
    <property type="entry name" value="GPCR_Rhodpsn_7TM"/>
</dbReference>
<keyword evidence="12" id="KW-1185">Reference proteome</keyword>
<keyword evidence="5 9" id="KW-0297">G-protein coupled receptor</keyword>
<dbReference type="InterPro" id="IPR050569">
    <property type="entry name" value="TAAR"/>
</dbReference>
<gene>
    <name evidence="13" type="primary">LOC116298111</name>
</gene>
<keyword evidence="3 9" id="KW-0812">Transmembrane</keyword>
<evidence type="ECO:0000256" key="2">
    <source>
        <dbReference type="ARBA" id="ARBA00022475"/>
    </source>
</evidence>
<dbReference type="Gene3D" id="1.20.1070.10">
    <property type="entry name" value="Rhodopsin 7-helix transmembrane proteins"/>
    <property type="match status" value="1"/>
</dbReference>
<dbReference type="AlphaFoldDB" id="A0A6P8IBU2"/>
<evidence type="ECO:0000256" key="4">
    <source>
        <dbReference type="ARBA" id="ARBA00022989"/>
    </source>
</evidence>
<sequence>MELVFGAVMEQPILPPNPSHPLFWTVKGFVFVFSIIGNGFVVYLMVTRTQLLKVISNWFILSLAIADLLVTVVVFVPEVYFLCFRDNIFPWNFKLCYDMLTRTSCYNLCALTFERYVAVVEPLKYGRLTCKTRLIFLIIASVWILGIVSPLPYYICFRLHHFVAFRAVMLVFLFTGEFLPTVVLVMVYAKMILVVRRQEKMVERQNKQVQYNYGSVFVQKNRYDRRNRSNIQVLGVILSVFVLCYSVSCYKGFINYVLFKDVSYWTIYVTRILYQLNSAVNGFVYALLKKDFKQEVKKNRI</sequence>
<evidence type="ECO:0000256" key="6">
    <source>
        <dbReference type="ARBA" id="ARBA00023136"/>
    </source>
</evidence>
<dbReference type="FunCoup" id="A0A6P8IBU2">
    <property type="interactions" value="700"/>
</dbReference>
<evidence type="ECO:0000256" key="5">
    <source>
        <dbReference type="ARBA" id="ARBA00023040"/>
    </source>
</evidence>
<keyword evidence="7 9" id="KW-0675">Receptor</keyword>
<dbReference type="GO" id="GO:0005886">
    <property type="term" value="C:plasma membrane"/>
    <property type="evidence" value="ECO:0007669"/>
    <property type="project" value="UniProtKB-SubCell"/>
</dbReference>
<evidence type="ECO:0000256" key="3">
    <source>
        <dbReference type="ARBA" id="ARBA00022692"/>
    </source>
</evidence>
<evidence type="ECO:0000256" key="9">
    <source>
        <dbReference type="RuleBase" id="RU000688"/>
    </source>
</evidence>
<evidence type="ECO:0000256" key="7">
    <source>
        <dbReference type="ARBA" id="ARBA00023170"/>
    </source>
</evidence>
<evidence type="ECO:0000256" key="10">
    <source>
        <dbReference type="SAM" id="Phobius"/>
    </source>
</evidence>
<keyword evidence="2" id="KW-1003">Cell membrane</keyword>
<evidence type="ECO:0000256" key="8">
    <source>
        <dbReference type="ARBA" id="ARBA00023224"/>
    </source>
</evidence>
<dbReference type="PANTHER" id="PTHR24249:SF372">
    <property type="entry name" value="G-PROTEIN COUPLED RECEPTORS FAMILY 1 PROFILE DOMAIN-CONTAINING PROTEIN"/>
    <property type="match status" value="1"/>
</dbReference>
<dbReference type="OrthoDB" id="5966998at2759"/>